<dbReference type="PANTHER" id="PTHR10285">
    <property type="entry name" value="URIDINE KINASE"/>
    <property type="match status" value="1"/>
</dbReference>
<dbReference type="EMBL" id="CAIJEO010000003">
    <property type="protein sequence ID" value="CAD0089650.1"/>
    <property type="molecule type" value="Genomic_DNA"/>
</dbReference>
<dbReference type="InterPro" id="IPR027417">
    <property type="entry name" value="P-loop_NTPase"/>
</dbReference>
<proteinExistence type="predicted"/>
<sequence>MEYTYGLMALRARSIHTSERNIDPKKRVIIALAGPPGSGKSTAAQEVVKLLNRDQWAPWAQVLPMDGFHYPQSTLDQLPNSAEAYARRGADWTFDSTKLMDFVQDLRESRTDCLAIMRAPGFDHARKDPTPGAIEIGPSTSLVILEGSWLLLDEAPWNKISSLVDDTWFIDIDPQVARMRVAHRHMVAGIEQDLPRALARADTNDLLNGAKIRSLLVPPKFKIWSIEGKNYLSRVSLHQPSSSMTIDQFTSKPSTQLLSELST</sequence>
<evidence type="ECO:0000313" key="3">
    <source>
        <dbReference type="Proteomes" id="UP000714618"/>
    </source>
</evidence>
<dbReference type="GO" id="GO:0016301">
    <property type="term" value="F:kinase activity"/>
    <property type="evidence" value="ECO:0007669"/>
    <property type="project" value="InterPro"/>
</dbReference>
<dbReference type="AlphaFoldDB" id="A0A9N8JNZ4"/>
<organism evidence="2 3">
    <name type="scientific">Aureobasidium mustum</name>
    <dbReference type="NCBI Taxonomy" id="2773714"/>
    <lineage>
        <taxon>Eukaryota</taxon>
        <taxon>Fungi</taxon>
        <taxon>Dikarya</taxon>
        <taxon>Ascomycota</taxon>
        <taxon>Pezizomycotina</taxon>
        <taxon>Dothideomycetes</taxon>
        <taxon>Dothideomycetidae</taxon>
        <taxon>Dothideales</taxon>
        <taxon>Saccotheciaceae</taxon>
        <taxon>Aureobasidium</taxon>
    </lineage>
</organism>
<dbReference type="InterPro" id="IPR006083">
    <property type="entry name" value="PRK/URK"/>
</dbReference>
<name>A0A9N8JNZ4_9PEZI</name>
<dbReference type="Gene3D" id="3.40.50.300">
    <property type="entry name" value="P-loop containing nucleotide triphosphate hydrolases"/>
    <property type="match status" value="2"/>
</dbReference>
<accession>A0A9N8JNZ4</accession>
<dbReference type="Proteomes" id="UP000714618">
    <property type="component" value="Unassembled WGS sequence"/>
</dbReference>
<dbReference type="OrthoDB" id="6362633at2759"/>
<gene>
    <name evidence="2" type="ORF">AWRI4233_LOCUS2475</name>
</gene>
<keyword evidence="3" id="KW-1185">Reference proteome</keyword>
<dbReference type="GO" id="GO:0005524">
    <property type="term" value="F:ATP binding"/>
    <property type="evidence" value="ECO:0007669"/>
    <property type="project" value="InterPro"/>
</dbReference>
<evidence type="ECO:0000259" key="1">
    <source>
        <dbReference type="Pfam" id="PF00485"/>
    </source>
</evidence>
<feature type="domain" description="Phosphoribulokinase/uridine kinase" evidence="1">
    <location>
        <begin position="29"/>
        <end position="186"/>
    </location>
</feature>
<evidence type="ECO:0000313" key="2">
    <source>
        <dbReference type="EMBL" id="CAD0089650.1"/>
    </source>
</evidence>
<dbReference type="Pfam" id="PF00485">
    <property type="entry name" value="PRK"/>
    <property type="match status" value="1"/>
</dbReference>
<comment type="caution">
    <text evidence="2">The sequence shown here is derived from an EMBL/GenBank/DDBJ whole genome shotgun (WGS) entry which is preliminary data.</text>
</comment>
<reference evidence="2" key="1">
    <citation type="submission" date="2020-06" db="EMBL/GenBank/DDBJ databases">
        <authorList>
            <person name="Onetto C."/>
        </authorList>
    </citation>
    <scope>NUCLEOTIDE SEQUENCE</scope>
</reference>
<protein>
    <recommendedName>
        <fullName evidence="1">Phosphoribulokinase/uridine kinase domain-containing protein</fullName>
    </recommendedName>
</protein>
<dbReference type="SUPFAM" id="SSF52540">
    <property type="entry name" value="P-loop containing nucleoside triphosphate hydrolases"/>
    <property type="match status" value="1"/>
</dbReference>